<name>A0AAN8NXT8_POLSC</name>
<feature type="compositionally biased region" description="Basic and acidic residues" evidence="1">
    <location>
        <begin position="188"/>
        <end position="258"/>
    </location>
</feature>
<dbReference type="AlphaFoldDB" id="A0AAN8NXT8"/>
<feature type="region of interest" description="Disordered" evidence="1">
    <location>
        <begin position="147"/>
        <end position="172"/>
    </location>
</feature>
<feature type="region of interest" description="Disordered" evidence="1">
    <location>
        <begin position="188"/>
        <end position="306"/>
    </location>
</feature>
<gene>
    <name evidence="2" type="ORF">RUM43_006118</name>
</gene>
<dbReference type="EMBL" id="JAWJWE010000037">
    <property type="protein sequence ID" value="KAK6625819.1"/>
    <property type="molecule type" value="Genomic_DNA"/>
</dbReference>
<reference evidence="2 3" key="1">
    <citation type="submission" date="2023-10" db="EMBL/GenBank/DDBJ databases">
        <title>Genomes of two closely related lineages of the louse Polyplax serrata with different host specificities.</title>
        <authorList>
            <person name="Martinu J."/>
            <person name="Tarabai H."/>
            <person name="Stefka J."/>
            <person name="Hypsa V."/>
        </authorList>
    </citation>
    <scope>NUCLEOTIDE SEQUENCE [LARGE SCALE GENOMIC DNA]</scope>
    <source>
        <strain evidence="2">HR10_N</strain>
    </source>
</reference>
<proteinExistence type="predicted"/>
<evidence type="ECO:0000313" key="3">
    <source>
        <dbReference type="Proteomes" id="UP001372834"/>
    </source>
</evidence>
<evidence type="ECO:0000256" key="1">
    <source>
        <dbReference type="SAM" id="MobiDB-lite"/>
    </source>
</evidence>
<accession>A0AAN8NXT8</accession>
<feature type="compositionally biased region" description="Basic residues" evidence="1">
    <location>
        <begin position="288"/>
        <end position="306"/>
    </location>
</feature>
<feature type="compositionally biased region" description="Basic and acidic residues" evidence="1">
    <location>
        <begin position="163"/>
        <end position="172"/>
    </location>
</feature>
<protein>
    <submittedName>
        <fullName evidence="2">Uncharacterized protein</fullName>
    </submittedName>
</protein>
<sequence>MVPTRTLLERFEVTRCLDNWKEDSSGSEQSRNEVDDDSLAETKSVSSNVHFTLGGDPMEDDISPMLVLPRKTHRNSMSRSQSHDINITATKMGDREREISLSAQTKLSQSDSNLEGPGIITKFAQPKKLQRDQYSESDDYRSLRRIDEYPRKTSEGKLPVRRMGKDQPEEDPKVVYIKNFKDGRDMIDEERMSSYRQSKDATEEFRRRADSREGPGFRRVALKEGSNDLRKIGGGEEGRRISLEDCRKGDKMKMEELLKTGSTASDEKEESHSTDSNSTAADDSEAQKKKKLKLFGNFRKNKSKLS</sequence>
<dbReference type="Proteomes" id="UP001372834">
    <property type="component" value="Unassembled WGS sequence"/>
</dbReference>
<feature type="region of interest" description="Disordered" evidence="1">
    <location>
        <begin position="21"/>
        <end position="57"/>
    </location>
</feature>
<comment type="caution">
    <text evidence="2">The sequence shown here is derived from an EMBL/GenBank/DDBJ whole genome shotgun (WGS) entry which is preliminary data.</text>
</comment>
<feature type="compositionally biased region" description="Polar residues" evidence="1">
    <location>
        <begin position="41"/>
        <end position="50"/>
    </location>
</feature>
<evidence type="ECO:0000313" key="2">
    <source>
        <dbReference type="EMBL" id="KAK6625819.1"/>
    </source>
</evidence>
<organism evidence="2 3">
    <name type="scientific">Polyplax serrata</name>
    <name type="common">Common mouse louse</name>
    <dbReference type="NCBI Taxonomy" id="468196"/>
    <lineage>
        <taxon>Eukaryota</taxon>
        <taxon>Metazoa</taxon>
        <taxon>Ecdysozoa</taxon>
        <taxon>Arthropoda</taxon>
        <taxon>Hexapoda</taxon>
        <taxon>Insecta</taxon>
        <taxon>Pterygota</taxon>
        <taxon>Neoptera</taxon>
        <taxon>Paraneoptera</taxon>
        <taxon>Psocodea</taxon>
        <taxon>Troctomorpha</taxon>
        <taxon>Phthiraptera</taxon>
        <taxon>Anoplura</taxon>
        <taxon>Polyplacidae</taxon>
        <taxon>Polyplax</taxon>
    </lineage>
</organism>